<dbReference type="EMBL" id="UGYO01000002">
    <property type="protein sequence ID" value="SUJ02003.1"/>
    <property type="molecule type" value="Genomic_DNA"/>
</dbReference>
<evidence type="ECO:0000313" key="2">
    <source>
        <dbReference type="Proteomes" id="UP000254069"/>
    </source>
</evidence>
<sequence>MSTQISPSNVLTMSSHEILATGYDVVCCIAVLDYWSAIDGKPVMTSAQLLAAIAKQMVDQEIGLIGDTL</sequence>
<proteinExistence type="predicted"/>
<organism evidence="1 2">
    <name type="scientific">Shewanella algae</name>
    <dbReference type="NCBI Taxonomy" id="38313"/>
    <lineage>
        <taxon>Bacteria</taxon>
        <taxon>Pseudomonadati</taxon>
        <taxon>Pseudomonadota</taxon>
        <taxon>Gammaproteobacteria</taxon>
        <taxon>Alteromonadales</taxon>
        <taxon>Shewanellaceae</taxon>
        <taxon>Shewanella</taxon>
    </lineage>
</organism>
<dbReference type="AlphaFoldDB" id="A0A380BJL7"/>
<protein>
    <submittedName>
        <fullName evidence="1">Uncharacterized protein</fullName>
    </submittedName>
</protein>
<name>A0A380BJL7_9GAMM</name>
<dbReference type="RefSeq" id="WP_144216597.1">
    <property type="nucleotide sequence ID" value="NZ_AP024612.1"/>
</dbReference>
<reference evidence="1 2" key="1">
    <citation type="submission" date="2018-06" db="EMBL/GenBank/DDBJ databases">
        <authorList>
            <consortium name="Pathogen Informatics"/>
            <person name="Doyle S."/>
        </authorList>
    </citation>
    <scope>NUCLEOTIDE SEQUENCE [LARGE SCALE GENOMIC DNA]</scope>
    <source>
        <strain evidence="1 2">NCTC10738</strain>
    </source>
</reference>
<accession>A0A380BJL7</accession>
<evidence type="ECO:0000313" key="1">
    <source>
        <dbReference type="EMBL" id="SUJ02003.1"/>
    </source>
</evidence>
<keyword evidence="2" id="KW-1185">Reference proteome</keyword>
<dbReference type="Proteomes" id="UP000254069">
    <property type="component" value="Unassembled WGS sequence"/>
</dbReference>
<gene>
    <name evidence="1" type="ORF">NCTC10738_03386</name>
</gene>